<dbReference type="GO" id="GO:0003735">
    <property type="term" value="F:structural constituent of ribosome"/>
    <property type="evidence" value="ECO:0007669"/>
    <property type="project" value="InterPro"/>
</dbReference>
<dbReference type="GO" id="GO:1990904">
    <property type="term" value="C:ribonucleoprotein complex"/>
    <property type="evidence" value="ECO:0007669"/>
    <property type="project" value="UniProtKB-KW"/>
</dbReference>
<comment type="similarity">
    <text evidence="1">Belongs to the universal ribosomal protein uL23 family.</text>
</comment>
<dbReference type="PANTHER" id="PTHR11620">
    <property type="entry name" value="60S RIBOSOMAL PROTEIN L23A"/>
    <property type="match status" value="1"/>
</dbReference>
<dbReference type="InterPro" id="IPR012677">
    <property type="entry name" value="Nucleotide-bd_a/b_plait_sf"/>
</dbReference>
<feature type="region of interest" description="Disordered" evidence="6">
    <location>
        <begin position="1"/>
        <end position="21"/>
    </location>
</feature>
<proteinExistence type="inferred from homology"/>
<comment type="caution">
    <text evidence="8">The sequence shown here is derived from an EMBL/GenBank/DDBJ whole genome shotgun (WGS) entry which is preliminary data.</text>
</comment>
<dbReference type="InterPro" id="IPR005633">
    <property type="entry name" value="Ribosomal_uL23_N"/>
</dbReference>
<dbReference type="Proteomes" id="UP000078046">
    <property type="component" value="Unassembled WGS sequence"/>
</dbReference>
<keyword evidence="9" id="KW-1185">Reference proteome</keyword>
<name>A0A177AVX8_9BILA</name>
<dbReference type="InterPro" id="IPR012678">
    <property type="entry name" value="Ribosomal_uL23/eL15/eS24_sf"/>
</dbReference>
<evidence type="ECO:0000256" key="4">
    <source>
        <dbReference type="ARBA" id="ARBA00022980"/>
    </source>
</evidence>
<gene>
    <name evidence="8" type="ORF">A3Q56_06065</name>
</gene>
<feature type="domain" description="Large ribosomal subunit protein uL23 N-terminal" evidence="7">
    <location>
        <begin position="45"/>
        <end position="94"/>
    </location>
</feature>
<evidence type="ECO:0000256" key="1">
    <source>
        <dbReference type="ARBA" id="ARBA00006700"/>
    </source>
</evidence>
<accession>A0A177AVX8</accession>
<dbReference type="Gene3D" id="3.30.70.330">
    <property type="match status" value="1"/>
</dbReference>
<evidence type="ECO:0000256" key="5">
    <source>
        <dbReference type="ARBA" id="ARBA00023274"/>
    </source>
</evidence>
<keyword evidence="4" id="KW-0689">Ribosomal protein</keyword>
<reference evidence="8 9" key="1">
    <citation type="submission" date="2016-04" db="EMBL/GenBank/DDBJ databases">
        <title>The genome of Intoshia linei affirms orthonectids as highly simplified spiralians.</title>
        <authorList>
            <person name="Mikhailov K.V."/>
            <person name="Slusarev G.S."/>
            <person name="Nikitin M.A."/>
            <person name="Logacheva M.D."/>
            <person name="Penin A."/>
            <person name="Aleoshin V."/>
            <person name="Panchin Y.V."/>
        </authorList>
    </citation>
    <scope>NUCLEOTIDE SEQUENCE [LARGE SCALE GENOMIC DNA]</scope>
    <source>
        <strain evidence="8">Intl2013</strain>
        <tissue evidence="8">Whole animal</tissue>
    </source>
</reference>
<sequence length="183" mass="20635">MSKGKVSKGKSKSKNAKSDVKEVNVVKKVIEKRVKTPLSLDTMMKRKALKAKKALLHGTVGVRKQKVFTKPRFYLPKTLKLPRNPKYPRRSAPREKALDQYQTIKYTLTTESAMKKVEEQNTLVFVVHKTANKNKIKLAVKSMFNVGVCKVNTIIRPDGEKKAFVKLVPDCDALDVANKIGII</sequence>
<dbReference type="Pfam" id="PF00276">
    <property type="entry name" value="Ribosomal_L23"/>
    <property type="match status" value="1"/>
</dbReference>
<dbReference type="AlphaFoldDB" id="A0A177AVX8"/>
<keyword evidence="5" id="KW-0687">Ribonucleoprotein</keyword>
<dbReference type="GO" id="GO:0005840">
    <property type="term" value="C:ribosome"/>
    <property type="evidence" value="ECO:0007669"/>
    <property type="project" value="UniProtKB-KW"/>
</dbReference>
<protein>
    <recommendedName>
        <fullName evidence="7">Large ribosomal subunit protein uL23 N-terminal domain-containing protein</fullName>
    </recommendedName>
</protein>
<dbReference type="HAMAP" id="MF_01369_A">
    <property type="entry name" value="Ribosomal_uL23_A"/>
    <property type="match status" value="1"/>
</dbReference>
<dbReference type="GO" id="GO:0006412">
    <property type="term" value="P:translation"/>
    <property type="evidence" value="ECO:0007669"/>
    <property type="project" value="InterPro"/>
</dbReference>
<dbReference type="EMBL" id="LWCA01001021">
    <property type="protein sequence ID" value="OAF66146.1"/>
    <property type="molecule type" value="Genomic_DNA"/>
</dbReference>
<evidence type="ECO:0000256" key="2">
    <source>
        <dbReference type="ARBA" id="ARBA00022730"/>
    </source>
</evidence>
<organism evidence="8 9">
    <name type="scientific">Intoshia linei</name>
    <dbReference type="NCBI Taxonomy" id="1819745"/>
    <lineage>
        <taxon>Eukaryota</taxon>
        <taxon>Metazoa</taxon>
        <taxon>Spiralia</taxon>
        <taxon>Lophotrochozoa</taxon>
        <taxon>Mesozoa</taxon>
        <taxon>Orthonectida</taxon>
        <taxon>Rhopaluridae</taxon>
        <taxon>Intoshia</taxon>
    </lineage>
</organism>
<dbReference type="FunFam" id="3.30.70.330:FF:000035">
    <property type="entry name" value="60S ribosomal protein L23a"/>
    <property type="match status" value="1"/>
</dbReference>
<evidence type="ECO:0000256" key="3">
    <source>
        <dbReference type="ARBA" id="ARBA00022884"/>
    </source>
</evidence>
<dbReference type="InterPro" id="IPR013025">
    <property type="entry name" value="Ribosomal_uL23-like"/>
</dbReference>
<dbReference type="NCBIfam" id="NF011118">
    <property type="entry name" value="PRK14548.1"/>
    <property type="match status" value="1"/>
</dbReference>
<dbReference type="GO" id="GO:0019843">
    <property type="term" value="F:rRNA binding"/>
    <property type="evidence" value="ECO:0007669"/>
    <property type="project" value="UniProtKB-KW"/>
</dbReference>
<evidence type="ECO:0000256" key="6">
    <source>
        <dbReference type="SAM" id="MobiDB-lite"/>
    </source>
</evidence>
<keyword evidence="3" id="KW-0694">RNA-binding</keyword>
<dbReference type="Pfam" id="PF03939">
    <property type="entry name" value="Ribosomal_L23eN"/>
    <property type="match status" value="1"/>
</dbReference>
<evidence type="ECO:0000313" key="8">
    <source>
        <dbReference type="EMBL" id="OAF66146.1"/>
    </source>
</evidence>
<keyword evidence="2" id="KW-0699">rRNA-binding</keyword>
<evidence type="ECO:0000313" key="9">
    <source>
        <dbReference type="Proteomes" id="UP000078046"/>
    </source>
</evidence>
<dbReference type="SUPFAM" id="SSF54189">
    <property type="entry name" value="Ribosomal proteins S24e, L23 and L15e"/>
    <property type="match status" value="1"/>
</dbReference>
<evidence type="ECO:0000259" key="7">
    <source>
        <dbReference type="Pfam" id="PF03939"/>
    </source>
</evidence>
<dbReference type="OrthoDB" id="1267328at2759"/>
<feature type="compositionally biased region" description="Basic residues" evidence="6">
    <location>
        <begin position="1"/>
        <end position="15"/>
    </location>
</feature>